<protein>
    <submittedName>
        <fullName evidence="2">Uncharacterized protein</fullName>
    </submittedName>
</protein>
<keyword evidence="3" id="KW-1185">Reference proteome</keyword>
<feature type="region of interest" description="Disordered" evidence="1">
    <location>
        <begin position="34"/>
        <end position="62"/>
    </location>
</feature>
<evidence type="ECO:0000256" key="1">
    <source>
        <dbReference type="SAM" id="MobiDB-lite"/>
    </source>
</evidence>
<reference evidence="2 3" key="1">
    <citation type="journal article" date="2017" name="Mol. Biol. Evol.">
        <title>The 4-celled Tetrabaena socialis nuclear genome reveals the essential components for genetic control of cell number at the origin of multicellularity in the volvocine lineage.</title>
        <authorList>
            <person name="Featherston J."/>
            <person name="Arakaki Y."/>
            <person name="Hanschen E.R."/>
            <person name="Ferris P.J."/>
            <person name="Michod R.E."/>
            <person name="Olson B.J.S.C."/>
            <person name="Nozaki H."/>
            <person name="Durand P.M."/>
        </authorList>
    </citation>
    <scope>NUCLEOTIDE SEQUENCE [LARGE SCALE GENOMIC DNA]</scope>
    <source>
        <strain evidence="2 3">NIES-571</strain>
    </source>
</reference>
<feature type="non-terminal residue" evidence="2">
    <location>
        <position position="258"/>
    </location>
</feature>
<proteinExistence type="predicted"/>
<organism evidence="2 3">
    <name type="scientific">Tetrabaena socialis</name>
    <dbReference type="NCBI Taxonomy" id="47790"/>
    <lineage>
        <taxon>Eukaryota</taxon>
        <taxon>Viridiplantae</taxon>
        <taxon>Chlorophyta</taxon>
        <taxon>core chlorophytes</taxon>
        <taxon>Chlorophyceae</taxon>
        <taxon>CS clade</taxon>
        <taxon>Chlamydomonadales</taxon>
        <taxon>Tetrabaenaceae</taxon>
        <taxon>Tetrabaena</taxon>
    </lineage>
</organism>
<evidence type="ECO:0000313" key="3">
    <source>
        <dbReference type="Proteomes" id="UP000236333"/>
    </source>
</evidence>
<gene>
    <name evidence="2" type="ORF">TSOC_014203</name>
</gene>
<dbReference type="EMBL" id="PGGS01001809">
    <property type="protein sequence ID" value="PNH00011.1"/>
    <property type="molecule type" value="Genomic_DNA"/>
</dbReference>
<accession>A0A2J7ZIA8</accession>
<dbReference type="Proteomes" id="UP000236333">
    <property type="component" value="Unassembled WGS sequence"/>
</dbReference>
<comment type="caution">
    <text evidence="2">The sequence shown here is derived from an EMBL/GenBank/DDBJ whole genome shotgun (WGS) entry which is preliminary data.</text>
</comment>
<evidence type="ECO:0000313" key="2">
    <source>
        <dbReference type="EMBL" id="PNH00011.1"/>
    </source>
</evidence>
<dbReference type="AlphaFoldDB" id="A0A2J7ZIA8"/>
<sequence length="258" mass="26756">MSQLQEAMATAIAAVLANASGAAHAISRALQPLTPTGEGGAAPAAAAARSSKHAPHPPDPAAGGTVRLAVAAVLYNAQHHAPALQAACAGAIAAARARLQLAPRPAAVPTAKLPASSQQHMAGLGRRAAQEASVAAAEDPASCRRASRAREVRFPVSQVLVQHVRGIPPAGDLGVREAMRKLGLPGEKPDPRVSIKLYKLRNFIAHGQDPFRPKRPHSGYLGYWVPGAGRVTGICRHCLRLSALYTAEGERGRRPGCT</sequence>
<name>A0A2J7ZIA8_9CHLO</name>